<keyword evidence="5" id="KW-1185">Reference proteome</keyword>
<dbReference type="EMBL" id="AWUE01024911">
    <property type="protein sequence ID" value="OMO49327.1"/>
    <property type="molecule type" value="Genomic_DNA"/>
</dbReference>
<dbReference type="STRING" id="93759.A0A1R3FU39"/>
<keyword evidence="2" id="KW-0442">Lipid degradation</keyword>
<protein>
    <recommendedName>
        <fullName evidence="6">Lipase, GDSL</fullName>
    </recommendedName>
</protein>
<evidence type="ECO:0008006" key="6">
    <source>
        <dbReference type="Google" id="ProtNLM"/>
    </source>
</evidence>
<dbReference type="Proteomes" id="UP000187203">
    <property type="component" value="Unassembled WGS sequence"/>
</dbReference>
<accession>A0A1R3FU39</accession>
<evidence type="ECO:0000256" key="1">
    <source>
        <dbReference type="ARBA" id="ARBA00022801"/>
    </source>
</evidence>
<dbReference type="Gene3D" id="3.40.50.1110">
    <property type="entry name" value="SGNH hydrolase"/>
    <property type="match status" value="1"/>
</dbReference>
<keyword evidence="1" id="KW-0378">Hydrolase</keyword>
<dbReference type="GO" id="GO:0016787">
    <property type="term" value="F:hydrolase activity"/>
    <property type="evidence" value="ECO:0007669"/>
    <property type="project" value="UniProtKB-KW"/>
</dbReference>
<organism evidence="4 5">
    <name type="scientific">Corchorus olitorius</name>
    <dbReference type="NCBI Taxonomy" id="93759"/>
    <lineage>
        <taxon>Eukaryota</taxon>
        <taxon>Viridiplantae</taxon>
        <taxon>Streptophyta</taxon>
        <taxon>Embryophyta</taxon>
        <taxon>Tracheophyta</taxon>
        <taxon>Spermatophyta</taxon>
        <taxon>Magnoliopsida</taxon>
        <taxon>eudicotyledons</taxon>
        <taxon>Gunneridae</taxon>
        <taxon>Pentapetalae</taxon>
        <taxon>rosids</taxon>
        <taxon>malvids</taxon>
        <taxon>Malvales</taxon>
        <taxon>Malvaceae</taxon>
        <taxon>Grewioideae</taxon>
        <taxon>Apeibeae</taxon>
        <taxon>Corchorus</taxon>
    </lineage>
</organism>
<dbReference type="InterPro" id="IPR036514">
    <property type="entry name" value="SGNH_hydro_sf"/>
</dbReference>
<keyword evidence="3" id="KW-0443">Lipid metabolism</keyword>
<evidence type="ECO:0000256" key="3">
    <source>
        <dbReference type="ARBA" id="ARBA00023098"/>
    </source>
</evidence>
<comment type="caution">
    <text evidence="4">The sequence shown here is derived from an EMBL/GenBank/DDBJ whole genome shotgun (WGS) entry which is preliminary data.</text>
</comment>
<dbReference type="AlphaFoldDB" id="A0A1R3FU39"/>
<dbReference type="OrthoDB" id="1600564at2759"/>
<gene>
    <name evidence="4" type="ORF">COLO4_38595</name>
</gene>
<dbReference type="PANTHER" id="PTHR46020">
    <property type="entry name" value="OSJNBB0059K02.9 PROTEIN"/>
    <property type="match status" value="1"/>
</dbReference>
<dbReference type="PANTHER" id="PTHR46020:SF4">
    <property type="entry name" value="OS04G0650200 PROTEIN"/>
    <property type="match status" value="1"/>
</dbReference>
<dbReference type="GO" id="GO:0016042">
    <property type="term" value="P:lipid catabolic process"/>
    <property type="evidence" value="ECO:0007669"/>
    <property type="project" value="UniProtKB-KW"/>
</dbReference>
<proteinExistence type="predicted"/>
<evidence type="ECO:0000256" key="2">
    <source>
        <dbReference type="ARBA" id="ARBA00022963"/>
    </source>
</evidence>
<evidence type="ECO:0000313" key="4">
    <source>
        <dbReference type="EMBL" id="OMO49327.1"/>
    </source>
</evidence>
<name>A0A1R3FU39_9ROSI</name>
<sequence>MTTQIDFFQRLVEEKVFTQQQLNSSIALVSLAGNDYAAFLARNGRDIQKLTAFMKTIINQLAINLKRIRGLGVKRIAVTAIEPM</sequence>
<reference evidence="5" key="1">
    <citation type="submission" date="2013-09" db="EMBL/GenBank/DDBJ databases">
        <title>Corchorus olitorius genome sequencing.</title>
        <authorList>
            <person name="Alam M."/>
            <person name="Haque M.S."/>
            <person name="Islam M.S."/>
            <person name="Emdad E.M."/>
            <person name="Islam M.M."/>
            <person name="Ahmed B."/>
            <person name="Halim A."/>
            <person name="Hossen Q.M.M."/>
            <person name="Hossain M.Z."/>
            <person name="Ahmed R."/>
            <person name="Khan M.M."/>
            <person name="Islam R."/>
            <person name="Rashid M.M."/>
            <person name="Khan S.A."/>
            <person name="Rahman M.S."/>
            <person name="Alam M."/>
            <person name="Yahiya A.S."/>
            <person name="Khan M.S."/>
            <person name="Azam M.S."/>
            <person name="Haque T."/>
            <person name="Lashkar M.Z.H."/>
            <person name="Akhand A.I."/>
            <person name="Morshed G."/>
            <person name="Roy S."/>
            <person name="Uddin K.S."/>
            <person name="Rabeya T."/>
            <person name="Hossain A.S."/>
            <person name="Chowdhury A."/>
            <person name="Snigdha A.R."/>
            <person name="Mortoza M.S."/>
            <person name="Matin S.A."/>
            <person name="Hoque S.M.E."/>
            <person name="Islam M.K."/>
            <person name="Roy D.K."/>
            <person name="Haider R."/>
            <person name="Moosa M.M."/>
            <person name="Elias S.M."/>
            <person name="Hasan A.M."/>
            <person name="Jahan S."/>
            <person name="Shafiuddin M."/>
            <person name="Mahmood N."/>
            <person name="Shommy N.S."/>
        </authorList>
    </citation>
    <scope>NUCLEOTIDE SEQUENCE [LARGE SCALE GENOMIC DNA]</scope>
    <source>
        <strain evidence="5">cv. O-4</strain>
    </source>
</reference>
<evidence type="ECO:0000313" key="5">
    <source>
        <dbReference type="Proteomes" id="UP000187203"/>
    </source>
</evidence>